<proteinExistence type="inferred from homology"/>
<dbReference type="GO" id="GO:0003690">
    <property type="term" value="F:double-stranded DNA binding"/>
    <property type="evidence" value="ECO:0007669"/>
    <property type="project" value="TreeGrafter"/>
</dbReference>
<evidence type="ECO:0000256" key="2">
    <source>
        <dbReference type="ARBA" id="ARBA00009035"/>
    </source>
</evidence>
<dbReference type="PANTHER" id="PTHR38772">
    <property type="match status" value="1"/>
</dbReference>
<reference evidence="4" key="1">
    <citation type="submission" date="2020-12" db="EMBL/GenBank/DDBJ databases">
        <title>Antibiotic resistance and phylogeny of Pseudomonas spp. isolated over three decades from chicken meat in the Norwegian food chain.</title>
        <authorList>
            <person name="Moen B."/>
        </authorList>
    </citation>
    <scope>NUCLEOTIDE SEQUENCE</scope>
    <source>
        <strain evidence="4">MF6762</strain>
    </source>
</reference>
<comment type="similarity">
    <text evidence="2">Belongs to the YejK family.</text>
</comment>
<comment type="caution">
    <text evidence="4">The sequence shown here is derived from an EMBL/GenBank/DDBJ whole genome shotgun (WGS) entry which is preliminary data.</text>
</comment>
<dbReference type="GO" id="GO:0003727">
    <property type="term" value="F:single-stranded RNA binding"/>
    <property type="evidence" value="ECO:0007669"/>
    <property type="project" value="TreeGrafter"/>
</dbReference>
<dbReference type="Proteomes" id="UP000658390">
    <property type="component" value="Unassembled WGS sequence"/>
</dbReference>
<evidence type="ECO:0000313" key="4">
    <source>
        <dbReference type="EMBL" id="MBJ2259685.1"/>
    </source>
</evidence>
<dbReference type="EMBL" id="JAEKCZ010000034">
    <property type="protein sequence ID" value="MBJ2259685.1"/>
    <property type="molecule type" value="Genomic_DNA"/>
</dbReference>
<organism evidence="4 5">
    <name type="scientific">Pseudomonas psychrophila</name>
    <dbReference type="NCBI Taxonomy" id="122355"/>
    <lineage>
        <taxon>Bacteria</taxon>
        <taxon>Pseudomonadati</taxon>
        <taxon>Pseudomonadota</taxon>
        <taxon>Gammaproteobacteria</taxon>
        <taxon>Pseudomonadales</taxon>
        <taxon>Pseudomonadaceae</taxon>
        <taxon>Pseudomonas</taxon>
    </lineage>
</organism>
<evidence type="ECO:0000313" key="5">
    <source>
        <dbReference type="Proteomes" id="UP000658390"/>
    </source>
</evidence>
<evidence type="ECO:0000256" key="3">
    <source>
        <dbReference type="ARBA" id="ARBA00022490"/>
    </source>
</evidence>
<dbReference type="Pfam" id="PF04245">
    <property type="entry name" value="NA37"/>
    <property type="match status" value="1"/>
</dbReference>
<evidence type="ECO:0000256" key="1">
    <source>
        <dbReference type="ARBA" id="ARBA00004453"/>
    </source>
</evidence>
<dbReference type="AlphaFoldDB" id="A0A8I1FYL7"/>
<keyword evidence="3" id="KW-0963">Cytoplasm</keyword>
<protein>
    <submittedName>
        <fullName evidence="4">Nucleoid-associated protein</fullName>
    </submittedName>
</protein>
<dbReference type="InterPro" id="IPR007358">
    <property type="entry name" value="Nucleoid_associated_NdpA"/>
</dbReference>
<comment type="subcellular location">
    <subcellularLocation>
        <location evidence="1">Cytoplasm</location>
        <location evidence="1">Nucleoid</location>
    </subcellularLocation>
</comment>
<dbReference type="PANTHER" id="PTHR38772:SF1">
    <property type="entry name" value="NUCLEOID-ASSOCIATED PROTEIN YEJK"/>
    <property type="match status" value="1"/>
</dbReference>
<sequence length="121" mass="13789">MPIKSCVIHSIDKKPDGNPAVLHLRDTELPQTDVLENLLHDFNDAYNGKQSKGWGLFHGESGAYPFSGWLKTYLEGKSDFMEFSRHAVEHLTRLMFWHLENVKYLCYAIQTFRSSGASKAA</sequence>
<accession>A0A8I1FYL7</accession>
<gene>
    <name evidence="4" type="ORF">JFT45_24590</name>
</gene>
<name>A0A8I1FYL7_9PSED</name>
<dbReference type="GO" id="GO:0043590">
    <property type="term" value="C:bacterial nucleoid"/>
    <property type="evidence" value="ECO:0007669"/>
    <property type="project" value="TreeGrafter"/>
</dbReference>